<proteinExistence type="predicted"/>
<dbReference type="AlphaFoldDB" id="A0A1U8B367"/>
<dbReference type="KEGG" id="nnu:104610328"/>
<evidence type="ECO:0000313" key="2">
    <source>
        <dbReference type="Proteomes" id="UP000189703"/>
    </source>
</evidence>
<keyword evidence="2" id="KW-1185">Reference proteome</keyword>
<dbReference type="eggNOG" id="ENOG502SC9I">
    <property type="taxonomic scope" value="Eukaryota"/>
</dbReference>
<organism evidence="2 3">
    <name type="scientific">Nelumbo nucifera</name>
    <name type="common">Sacred lotus</name>
    <dbReference type="NCBI Taxonomy" id="4432"/>
    <lineage>
        <taxon>Eukaryota</taxon>
        <taxon>Viridiplantae</taxon>
        <taxon>Streptophyta</taxon>
        <taxon>Embryophyta</taxon>
        <taxon>Tracheophyta</taxon>
        <taxon>Spermatophyta</taxon>
        <taxon>Magnoliopsida</taxon>
        <taxon>Proteales</taxon>
        <taxon>Nelumbonaceae</taxon>
        <taxon>Nelumbo</taxon>
    </lineage>
</organism>
<name>A0A1U8B367_NELNU</name>
<dbReference type="GO" id="GO:0000731">
    <property type="term" value="P:DNA synthesis involved in DNA repair"/>
    <property type="evidence" value="ECO:0000318"/>
    <property type="project" value="GO_Central"/>
</dbReference>
<evidence type="ECO:0000313" key="3">
    <source>
        <dbReference type="RefSeq" id="XP_010275192.1"/>
    </source>
</evidence>
<dbReference type="PANTHER" id="PTHR14303">
    <property type="entry name" value="DNA POLYMERASE DELTA SUBUNIT 4"/>
    <property type="match status" value="1"/>
</dbReference>
<dbReference type="Proteomes" id="UP000189703">
    <property type="component" value="Unplaced"/>
</dbReference>
<feature type="region of interest" description="Disordered" evidence="1">
    <location>
        <begin position="1"/>
        <end position="40"/>
    </location>
</feature>
<dbReference type="InParanoid" id="A0A1U8B367"/>
<accession>A0A1U8B367</accession>
<gene>
    <name evidence="3" type="primary">LOC104610328</name>
</gene>
<dbReference type="STRING" id="4432.A0A1U8B367"/>
<dbReference type="InterPro" id="IPR007218">
    <property type="entry name" value="DNA_pol_delta_4"/>
</dbReference>
<feature type="compositionally biased region" description="Basic residues" evidence="1">
    <location>
        <begin position="10"/>
        <end position="28"/>
    </location>
</feature>
<dbReference type="FunCoup" id="A0A1U8B367">
    <property type="interactions" value="188"/>
</dbReference>
<dbReference type="GO" id="GO:0006261">
    <property type="term" value="P:DNA-templated DNA replication"/>
    <property type="evidence" value="ECO:0000318"/>
    <property type="project" value="GO_Central"/>
</dbReference>
<dbReference type="PANTHER" id="PTHR14303:SF0">
    <property type="entry name" value="DNA POLYMERASE DELTA SUBUNIT 4"/>
    <property type="match status" value="1"/>
</dbReference>
<protein>
    <submittedName>
        <fullName evidence="3">Uncharacterized protein LOC104610328</fullName>
    </submittedName>
</protein>
<dbReference type="RefSeq" id="XP_010275192.1">
    <property type="nucleotide sequence ID" value="XM_010276890.2"/>
</dbReference>
<dbReference type="GO" id="GO:0043625">
    <property type="term" value="C:delta DNA polymerase complex"/>
    <property type="evidence" value="ECO:0000318"/>
    <property type="project" value="GO_Central"/>
</dbReference>
<reference evidence="3" key="1">
    <citation type="submission" date="2025-08" db="UniProtKB">
        <authorList>
            <consortium name="RefSeq"/>
        </authorList>
    </citation>
    <scope>IDENTIFICATION</scope>
</reference>
<dbReference type="OrthoDB" id="337486at2759"/>
<dbReference type="Pfam" id="PF04081">
    <property type="entry name" value="DNA_pol_delta_4"/>
    <property type="match status" value="1"/>
</dbReference>
<sequence>MATGSMKNYYKQKKSGIGKSPSKPKSKPTNKSPAISSSLGSDLAQPTVLIAHGSPDLKVLDEFGEDEEVLRQFDLNMAYGPCLGMSRLDRWERANSLGLNPPKVVESLLRGGKTGVDCLWDGRV</sequence>
<evidence type="ECO:0000256" key="1">
    <source>
        <dbReference type="SAM" id="MobiDB-lite"/>
    </source>
</evidence>
<dbReference type="GeneID" id="104610328"/>
<dbReference type="OMA" id="ARWERAC"/>